<dbReference type="Pfam" id="PF23205">
    <property type="entry name" value="DUF7063"/>
    <property type="match status" value="1"/>
</dbReference>
<proteinExistence type="predicted"/>
<dbReference type="Gene3D" id="3.30.505.10">
    <property type="entry name" value="SH2 domain"/>
    <property type="match status" value="2"/>
</dbReference>
<dbReference type="SUPFAM" id="SSF55550">
    <property type="entry name" value="SH2 domain"/>
    <property type="match status" value="2"/>
</dbReference>
<sequence length="503" mass="57606">MDEMKERLVRAGDFLVFCDAQNKLKPTLLVMDIYQRNVGAFPIEQNENGSFFVWQNESLSFDTIGRALRSYQEGCIPIKEFAPSGLRLHALVRDVVEPMYEEMHLLGARGKRWSSLPYYHGHISEQEAGNRLQRNGDFLLRSGRATGREHFLLISVICNEKVRTLSTMLHPNALRYSLPRSNELQPVETVGTIEEYMKAVVAGKCFIDSCILKRAVKCHTTAPKCEECSIRNDYCSEQGPPKDVVKPLSSLSYYHGELLIVSPAELPYERNSVGSYCVYTSIRWGKLVLAVIGMMDGTGKRPRKRIIPFEIRKERNGMFGIRESTDASCFNTVCELISHLVNNRVKLKRESHCLSAILIRPVNRRTIMAEMPTFIIPAELSRYIQMKRKEIIAELIGDEGDFIVTCDTNAESFIMFIRCQENVEFTKLQNSRREGCFLLPRGHPEEPKEWVQGFDEFLKTVITYGLPLDNVYPRKFVSIDMAENFLKKIHARMLSKYTNVGTT</sequence>
<feature type="domain" description="DUF7063" evidence="1">
    <location>
        <begin position="2"/>
        <end position="55"/>
    </location>
</feature>
<dbReference type="Pfam" id="PF23638">
    <property type="entry name" value="DUF7145"/>
    <property type="match status" value="2"/>
</dbReference>
<dbReference type="AlphaFoldDB" id="A0A5S6R3F5"/>
<reference evidence="4" key="1">
    <citation type="submission" date="2019-12" db="UniProtKB">
        <authorList>
            <consortium name="WormBaseParasite"/>
        </authorList>
    </citation>
    <scope>IDENTIFICATION</scope>
</reference>
<dbReference type="WBParaSite" id="TMUE_3000013707.1">
    <property type="protein sequence ID" value="TMUE_3000013707.1"/>
    <property type="gene ID" value="WBGene00291713"/>
</dbReference>
<feature type="domain" description="DUF7145" evidence="2">
    <location>
        <begin position="114"/>
        <end position="217"/>
    </location>
</feature>
<dbReference type="InterPro" id="IPR036860">
    <property type="entry name" value="SH2_dom_sf"/>
</dbReference>
<dbReference type="Proteomes" id="UP000046395">
    <property type="component" value="Unassembled WGS sequence"/>
</dbReference>
<dbReference type="InterPro" id="IPR055491">
    <property type="entry name" value="DUF7063"/>
</dbReference>
<evidence type="ECO:0000313" key="3">
    <source>
        <dbReference type="Proteomes" id="UP000046395"/>
    </source>
</evidence>
<evidence type="ECO:0000259" key="1">
    <source>
        <dbReference type="Pfam" id="PF23205"/>
    </source>
</evidence>
<name>A0A5S6R3F5_TRIMR</name>
<evidence type="ECO:0000313" key="4">
    <source>
        <dbReference type="WBParaSite" id="TMUE_3000013707.1"/>
    </source>
</evidence>
<evidence type="ECO:0000259" key="2">
    <source>
        <dbReference type="Pfam" id="PF23638"/>
    </source>
</evidence>
<protein>
    <submittedName>
        <fullName evidence="4">SH2 domain-containing protein</fullName>
    </submittedName>
</protein>
<organism evidence="3 4">
    <name type="scientific">Trichuris muris</name>
    <name type="common">Mouse whipworm</name>
    <dbReference type="NCBI Taxonomy" id="70415"/>
    <lineage>
        <taxon>Eukaryota</taxon>
        <taxon>Metazoa</taxon>
        <taxon>Ecdysozoa</taxon>
        <taxon>Nematoda</taxon>
        <taxon>Enoplea</taxon>
        <taxon>Dorylaimia</taxon>
        <taxon>Trichinellida</taxon>
        <taxon>Trichuridae</taxon>
        <taxon>Trichuris</taxon>
    </lineage>
</organism>
<accession>A0A5S6R3F5</accession>
<dbReference type="InterPro" id="IPR055569">
    <property type="entry name" value="DUF7145"/>
</dbReference>
<keyword evidence="3" id="KW-1185">Reference proteome</keyword>
<feature type="domain" description="DUF7145" evidence="2">
    <location>
        <begin position="378"/>
        <end position="472"/>
    </location>
</feature>